<dbReference type="InterPro" id="IPR002931">
    <property type="entry name" value="Transglutaminase-like"/>
</dbReference>
<dbReference type="InterPro" id="IPR056564">
    <property type="entry name" value="Ig-like_KY"/>
</dbReference>
<dbReference type="GO" id="GO:0005737">
    <property type="term" value="C:cytoplasm"/>
    <property type="evidence" value="ECO:0007669"/>
    <property type="project" value="TreeGrafter"/>
</dbReference>
<evidence type="ECO:0000313" key="4">
    <source>
        <dbReference type="Proteomes" id="UP001249851"/>
    </source>
</evidence>
<dbReference type="EMBL" id="JARQWQ010000010">
    <property type="protein sequence ID" value="KAK2569368.1"/>
    <property type="molecule type" value="Genomic_DNA"/>
</dbReference>
<dbReference type="Proteomes" id="UP001249851">
    <property type="component" value="Unassembled WGS sequence"/>
</dbReference>
<comment type="caution">
    <text evidence="3">The sequence shown here is derived from an EMBL/GenBank/DDBJ whole genome shotgun (WGS) entry which is preliminary data.</text>
</comment>
<dbReference type="Pfam" id="PF01302">
    <property type="entry name" value="CAP_GLY"/>
    <property type="match status" value="1"/>
</dbReference>
<dbReference type="InterPro" id="IPR038765">
    <property type="entry name" value="Papain-like_cys_pep_sf"/>
</dbReference>
<protein>
    <submittedName>
        <fullName evidence="3">Kyphoscoliosis peptidase</fullName>
    </submittedName>
</protein>
<sequence>MGCGSSKSVESVVSSGNPESKLNIQDANENSEIEVEENYQIKPIKETEPRKKKESVFSVGDKVHVSGYTGVVKFFGQLGDQGDEWVGIELDRQHSQGNDGRFQGVQHFTCKPKHGLFSRASLVVRYSGLEASKDELISLQTIVFIQRSIRSYLANVRLRKFQKRSEMEKKIDAHVLSTPEKETESVERLSKYLTSSYEGEKSKAYAIFRWLSFHVSYDVDGFFGRTEKKSSDPGSVLKHKLCVCAGYANLFEALGKEAGLKVHTIEGYAKGYGYEPGQRFTTPNHAWNAVQINGECPNPAMFLMDPEYAICSRYPLDENWQLLDQSITKEEFEKLVVPSERIHELGVELLSHKESIYNFDEDHAEMTFYSPSLKILRGKLKDSAGKEIEGRERTQVIPCGFNNVKLRADFPAPGQYKLCLYVRDAISNNKWNHGVEYAIHTSKGVGENRGGFPKLGSEFYEMGFHLESPLENILAEQGKATITFENYNSQISSVSGNLEIAGAEKKLKKEYDGFTFCYSEKTNTGYRILVHCPVSGEYILKVFAKHFEEGQSDTFVCTYHIGALSGVGPIPGFPRMSDSFKSWELELIEPFQNMYVPDGRASVKIRAPEKVRLAGHLMQEKRHLDNGLCFSKKTDGIWTILVHAPEPGEFKLNIFGKKSGSQDNEYMATYMIKSDKAAGLNPGFPYLKDDFKEWGLELVNHSENIVSHDGQVIVTISHPSEVSIKCYLFDMNDKQIGYELPAETVEMKTIVMCELPRPGAFKLNIFGTNSLLDSSKRVYLGSYKMLYEAN</sequence>
<feature type="domain" description="CAP-Gly" evidence="2">
    <location>
        <begin position="76"/>
        <end position="119"/>
    </location>
</feature>
<dbReference type="InterPro" id="IPR036859">
    <property type="entry name" value="CAP-Gly_dom_sf"/>
</dbReference>
<evidence type="ECO:0000256" key="1">
    <source>
        <dbReference type="SAM" id="MobiDB-lite"/>
    </source>
</evidence>
<reference evidence="3" key="1">
    <citation type="journal article" date="2023" name="G3 (Bethesda)">
        <title>Whole genome assembly and annotation of the endangered Caribbean coral Acropora cervicornis.</title>
        <authorList>
            <person name="Selwyn J.D."/>
            <person name="Vollmer S.V."/>
        </authorList>
    </citation>
    <scope>NUCLEOTIDE SEQUENCE</scope>
    <source>
        <strain evidence="3">K2</strain>
    </source>
</reference>
<accession>A0AAD9QXL6</accession>
<dbReference type="Pfam" id="PF01841">
    <property type="entry name" value="Transglut_core"/>
    <property type="match status" value="1"/>
</dbReference>
<gene>
    <name evidence="3" type="ORF">P5673_006290</name>
</gene>
<evidence type="ECO:0000313" key="3">
    <source>
        <dbReference type="EMBL" id="KAK2569368.1"/>
    </source>
</evidence>
<dbReference type="SUPFAM" id="SSF54001">
    <property type="entry name" value="Cysteine proteinases"/>
    <property type="match status" value="1"/>
</dbReference>
<feature type="compositionally biased region" description="Low complexity" evidence="1">
    <location>
        <begin position="1"/>
        <end position="15"/>
    </location>
</feature>
<dbReference type="AlphaFoldDB" id="A0AAD9QXL6"/>
<dbReference type="SUPFAM" id="SSF74924">
    <property type="entry name" value="Cap-Gly domain"/>
    <property type="match status" value="1"/>
</dbReference>
<organism evidence="3 4">
    <name type="scientific">Acropora cervicornis</name>
    <name type="common">Staghorn coral</name>
    <dbReference type="NCBI Taxonomy" id="6130"/>
    <lineage>
        <taxon>Eukaryota</taxon>
        <taxon>Metazoa</taxon>
        <taxon>Cnidaria</taxon>
        <taxon>Anthozoa</taxon>
        <taxon>Hexacorallia</taxon>
        <taxon>Scleractinia</taxon>
        <taxon>Astrocoeniina</taxon>
        <taxon>Acroporidae</taxon>
        <taxon>Acropora</taxon>
    </lineage>
</organism>
<dbReference type="Pfam" id="PF23265">
    <property type="entry name" value="Ig-like_KY"/>
    <property type="match status" value="4"/>
</dbReference>
<dbReference type="InterPro" id="IPR000938">
    <property type="entry name" value="CAP-Gly_domain"/>
</dbReference>
<dbReference type="PROSITE" id="PS50245">
    <property type="entry name" value="CAP_GLY_2"/>
    <property type="match status" value="1"/>
</dbReference>
<proteinExistence type="predicted"/>
<dbReference type="SMART" id="SM00460">
    <property type="entry name" value="TGc"/>
    <property type="match status" value="1"/>
</dbReference>
<dbReference type="PANTHER" id="PTHR46333">
    <property type="entry name" value="CYTOKINESIS PROTEIN 3"/>
    <property type="match status" value="1"/>
</dbReference>
<name>A0AAD9QXL6_ACRCE</name>
<dbReference type="PANTHER" id="PTHR46333:SF2">
    <property type="entry name" value="CYTOKINESIS PROTEIN 3"/>
    <property type="match status" value="1"/>
</dbReference>
<reference evidence="3" key="2">
    <citation type="journal article" date="2023" name="Science">
        <title>Genomic signatures of disease resistance in endangered staghorn corals.</title>
        <authorList>
            <person name="Vollmer S.V."/>
            <person name="Selwyn J.D."/>
            <person name="Despard B.A."/>
            <person name="Roesel C.L."/>
        </authorList>
    </citation>
    <scope>NUCLEOTIDE SEQUENCE</scope>
    <source>
        <strain evidence="3">K2</strain>
    </source>
</reference>
<dbReference type="SMART" id="SM01052">
    <property type="entry name" value="CAP_GLY"/>
    <property type="match status" value="1"/>
</dbReference>
<feature type="region of interest" description="Disordered" evidence="1">
    <location>
        <begin position="1"/>
        <end position="29"/>
    </location>
</feature>
<feature type="compositionally biased region" description="Polar residues" evidence="1">
    <location>
        <begin position="16"/>
        <end position="28"/>
    </location>
</feature>
<dbReference type="Gene3D" id="3.10.620.30">
    <property type="match status" value="1"/>
</dbReference>
<dbReference type="Gene3D" id="2.30.30.190">
    <property type="entry name" value="CAP Gly-rich-like domain"/>
    <property type="match status" value="1"/>
</dbReference>
<keyword evidence="4" id="KW-1185">Reference proteome</keyword>
<dbReference type="InterPro" id="IPR052557">
    <property type="entry name" value="CAP/Cytokinesis_protein"/>
</dbReference>
<evidence type="ECO:0000259" key="2">
    <source>
        <dbReference type="PROSITE" id="PS50245"/>
    </source>
</evidence>